<evidence type="ECO:0000256" key="1">
    <source>
        <dbReference type="ARBA" id="ARBA00022884"/>
    </source>
</evidence>
<feature type="region of interest" description="Disordered" evidence="2">
    <location>
        <begin position="437"/>
        <end position="457"/>
    </location>
</feature>
<dbReference type="GO" id="GO:0003723">
    <property type="term" value="F:RNA binding"/>
    <property type="evidence" value="ECO:0007669"/>
    <property type="project" value="UniProtKB-KW"/>
</dbReference>
<dbReference type="Pfam" id="PF04059">
    <property type="entry name" value="RRM_2"/>
    <property type="match status" value="1"/>
</dbReference>
<feature type="compositionally biased region" description="Basic and acidic residues" evidence="2">
    <location>
        <begin position="442"/>
        <end position="457"/>
    </location>
</feature>
<sequence length="457" mass="52739">MNTLPVNTSLTCSFQHSICPSWNLPYHCSVLLLNSEEGQWKSLTQSHSPTRHVLLYATHKGHYDTMAVMYSELDKNHDDIRCIYPYVSSGIIIISYYSLQKAQLCIERLRKETKGAFQVEYAKPCLINKKSNERLFVTISSNNCIIDLRKINYMVIHISPNCVLINLEYDDERSNEKLYKQFHHAITENIQFNVYMADNKDLNCCYHSVVLKTKKKETEQHFKASSHNQHSYFSHDPFTSMIVPKQEILSPSTSFSSITTSSSITTNSATTSTATTISTSTSTPHKEKKKLKKPKKVVDHAPIMITDTHLEKVKKGQDTRTTFMIRNIPNKYTQKMLMDCINATHANTYDFLYLRIDFQNKCNVGYAFINFIDPKSVISFAQERLGKKWQCREHFNSDKRCALSYANIQGKTALIKKFKNSQVMSEDVAYRPKIFYSSGPNKGKEQEFPSLERKSRR</sequence>
<reference evidence="4 5" key="1">
    <citation type="journal article" date="2018" name="G3 (Bethesda)">
        <title>Phylogenetic and Phylogenomic Definition of Rhizopus Species.</title>
        <authorList>
            <person name="Gryganskyi A.P."/>
            <person name="Golan J."/>
            <person name="Dolatabadi S."/>
            <person name="Mondo S."/>
            <person name="Robb S."/>
            <person name="Idnurm A."/>
            <person name="Muszewska A."/>
            <person name="Steczkiewicz K."/>
            <person name="Masonjones S."/>
            <person name="Liao H.L."/>
            <person name="Gajdeczka M.T."/>
            <person name="Anike F."/>
            <person name="Vuek A."/>
            <person name="Anishchenko I.M."/>
            <person name="Voigt K."/>
            <person name="de Hoog G.S."/>
            <person name="Smith M.E."/>
            <person name="Heitman J."/>
            <person name="Vilgalys R."/>
            <person name="Stajich J.E."/>
        </authorList>
    </citation>
    <scope>NUCLEOTIDE SEQUENCE [LARGE SCALE GENOMIC DNA]</scope>
    <source>
        <strain evidence="4 5">LSU 92-RS-03</strain>
    </source>
</reference>
<dbReference type="InterPro" id="IPR035979">
    <property type="entry name" value="RBD_domain_sf"/>
</dbReference>
<evidence type="ECO:0000259" key="3">
    <source>
        <dbReference type="Pfam" id="PF04059"/>
    </source>
</evidence>
<proteinExistence type="predicted"/>
<feature type="compositionally biased region" description="Low complexity" evidence="2">
    <location>
        <begin position="263"/>
        <end position="283"/>
    </location>
</feature>
<name>A0A367KKK1_RHIST</name>
<dbReference type="STRING" id="4846.A0A367KKK1"/>
<dbReference type="EMBL" id="PJQM01001295">
    <property type="protein sequence ID" value="RCI02697.1"/>
    <property type="molecule type" value="Genomic_DNA"/>
</dbReference>
<dbReference type="Proteomes" id="UP000253551">
    <property type="component" value="Unassembled WGS sequence"/>
</dbReference>
<evidence type="ECO:0000313" key="5">
    <source>
        <dbReference type="Proteomes" id="UP000253551"/>
    </source>
</evidence>
<evidence type="ECO:0000313" key="4">
    <source>
        <dbReference type="EMBL" id="RCI02697.1"/>
    </source>
</evidence>
<feature type="region of interest" description="Disordered" evidence="2">
    <location>
        <begin position="263"/>
        <end position="294"/>
    </location>
</feature>
<feature type="domain" description="Mei2-like C-terminal RNA recognition motif" evidence="3">
    <location>
        <begin position="320"/>
        <end position="419"/>
    </location>
</feature>
<evidence type="ECO:0000256" key="2">
    <source>
        <dbReference type="SAM" id="MobiDB-lite"/>
    </source>
</evidence>
<comment type="caution">
    <text evidence="4">The sequence shown here is derived from an EMBL/GenBank/DDBJ whole genome shotgun (WGS) entry which is preliminary data.</text>
</comment>
<gene>
    <name evidence="4" type="ORF">CU098_006642</name>
</gene>
<dbReference type="OrthoDB" id="417481at2759"/>
<dbReference type="PANTHER" id="PTHR23189">
    <property type="entry name" value="RNA RECOGNITION MOTIF-CONTAINING"/>
    <property type="match status" value="1"/>
</dbReference>
<protein>
    <recommendedName>
        <fullName evidence="3">Mei2-like C-terminal RNA recognition motif domain-containing protein</fullName>
    </recommendedName>
</protein>
<dbReference type="InterPro" id="IPR007201">
    <property type="entry name" value="Mei2-like_Rrm_C"/>
</dbReference>
<keyword evidence="5" id="KW-1185">Reference proteome</keyword>
<dbReference type="AlphaFoldDB" id="A0A367KKK1"/>
<keyword evidence="1" id="KW-0694">RNA-binding</keyword>
<dbReference type="SUPFAM" id="SSF54928">
    <property type="entry name" value="RNA-binding domain, RBD"/>
    <property type="match status" value="1"/>
</dbReference>
<accession>A0A367KKK1</accession>
<organism evidence="4 5">
    <name type="scientific">Rhizopus stolonifer</name>
    <name type="common">Rhizopus nigricans</name>
    <dbReference type="NCBI Taxonomy" id="4846"/>
    <lineage>
        <taxon>Eukaryota</taxon>
        <taxon>Fungi</taxon>
        <taxon>Fungi incertae sedis</taxon>
        <taxon>Mucoromycota</taxon>
        <taxon>Mucoromycotina</taxon>
        <taxon>Mucoromycetes</taxon>
        <taxon>Mucorales</taxon>
        <taxon>Mucorineae</taxon>
        <taxon>Rhizopodaceae</taxon>
        <taxon>Rhizopus</taxon>
    </lineage>
</organism>